<keyword evidence="1" id="KW-1133">Transmembrane helix</keyword>
<dbReference type="KEGG" id="dog:HP555_00540"/>
<dbReference type="RefSeq" id="WP_199263286.1">
    <property type="nucleotide sequence ID" value="NZ_CP054140.1"/>
</dbReference>
<keyword evidence="1" id="KW-0812">Transmembrane</keyword>
<sequence>MDSSLPVWTCQCPDIPKQRYQRSGELRRFLFLVTMLYAGCSSGSEAFFTAQGLRPSMAVFIFKQGV</sequence>
<dbReference type="AlphaFoldDB" id="A0A7T5VAR6"/>
<dbReference type="Proteomes" id="UP000596092">
    <property type="component" value="Chromosome"/>
</dbReference>
<accession>A0A7T5VAR6</accession>
<dbReference type="EMBL" id="CP054140">
    <property type="protein sequence ID" value="QQG64452.1"/>
    <property type="molecule type" value="Genomic_DNA"/>
</dbReference>
<gene>
    <name evidence="2" type="ORF">HP555_00540</name>
</gene>
<keyword evidence="3" id="KW-1185">Reference proteome</keyword>
<evidence type="ECO:0000313" key="3">
    <source>
        <dbReference type="Proteomes" id="UP000596092"/>
    </source>
</evidence>
<evidence type="ECO:0000256" key="1">
    <source>
        <dbReference type="SAM" id="Phobius"/>
    </source>
</evidence>
<evidence type="ECO:0000313" key="2">
    <source>
        <dbReference type="EMBL" id="QQG64452.1"/>
    </source>
</evidence>
<name>A0A7T5VAR6_9BACT</name>
<keyword evidence="1" id="KW-0472">Membrane</keyword>
<reference evidence="2 3" key="1">
    <citation type="submission" date="2020-05" db="EMBL/GenBank/DDBJ databases">
        <title>Complete genome of Desulfobulbus oligotrophicus.</title>
        <authorList>
            <person name="Podar M."/>
        </authorList>
    </citation>
    <scope>NUCLEOTIDE SEQUENCE [LARGE SCALE GENOMIC DNA]</scope>
    <source>
        <strain evidence="2 3">Prop6</strain>
    </source>
</reference>
<protein>
    <submittedName>
        <fullName evidence="2">Uncharacterized protein</fullName>
    </submittedName>
</protein>
<organism evidence="2 3">
    <name type="scientific">Desulfobulbus oligotrophicus</name>
    <dbReference type="NCBI Taxonomy" id="1909699"/>
    <lineage>
        <taxon>Bacteria</taxon>
        <taxon>Pseudomonadati</taxon>
        <taxon>Thermodesulfobacteriota</taxon>
        <taxon>Desulfobulbia</taxon>
        <taxon>Desulfobulbales</taxon>
        <taxon>Desulfobulbaceae</taxon>
        <taxon>Desulfobulbus</taxon>
    </lineage>
</organism>
<proteinExistence type="predicted"/>
<feature type="transmembrane region" description="Helical" evidence="1">
    <location>
        <begin position="29"/>
        <end position="50"/>
    </location>
</feature>